<dbReference type="InterPro" id="IPR002401">
    <property type="entry name" value="Cyt_P450_E_grp-I"/>
</dbReference>
<reference evidence="2" key="1">
    <citation type="submission" date="2020-07" db="EMBL/GenBank/DDBJ databases">
        <title>Genome sequence and genetic diversity analysis of an under-domesticated orphan crop, white fonio (Digitaria exilis).</title>
        <authorList>
            <person name="Bennetzen J.L."/>
            <person name="Chen S."/>
            <person name="Ma X."/>
            <person name="Wang X."/>
            <person name="Yssel A.E.J."/>
            <person name="Chaluvadi S.R."/>
            <person name="Johnson M."/>
            <person name="Gangashetty P."/>
            <person name="Hamidou F."/>
            <person name="Sanogo M.D."/>
            <person name="Zwaenepoel A."/>
            <person name="Wallace J."/>
            <person name="Van De Peer Y."/>
            <person name="Van Deynze A."/>
        </authorList>
    </citation>
    <scope>NUCLEOTIDE SEQUENCE</scope>
    <source>
        <tissue evidence="2">Leaves</tissue>
    </source>
</reference>
<dbReference type="InterPro" id="IPR036396">
    <property type="entry name" value="Cyt_P450_sf"/>
</dbReference>
<dbReference type="EMBL" id="JACEFO010002189">
    <property type="protein sequence ID" value="KAF8675284.1"/>
    <property type="molecule type" value="Genomic_DNA"/>
</dbReference>
<proteinExistence type="predicted"/>
<dbReference type="PANTHER" id="PTHR47945">
    <property type="entry name" value="CYTOCHROME P450 84A1-RELATED"/>
    <property type="match status" value="1"/>
</dbReference>
<dbReference type="InterPro" id="IPR053062">
    <property type="entry name" value="CYP450_84A"/>
</dbReference>
<dbReference type="GO" id="GO:0004497">
    <property type="term" value="F:monooxygenase activity"/>
    <property type="evidence" value="ECO:0007669"/>
    <property type="project" value="InterPro"/>
</dbReference>
<keyword evidence="3" id="KW-1185">Reference proteome</keyword>
<evidence type="ECO:0000256" key="1">
    <source>
        <dbReference type="PIRSR" id="PIRSR602401-1"/>
    </source>
</evidence>
<gene>
    <name evidence="2" type="ORF">HU200_047847</name>
</gene>
<feature type="binding site" description="axial binding residue" evidence="1">
    <location>
        <position position="100"/>
    </location>
    <ligand>
        <name>heme</name>
        <dbReference type="ChEBI" id="CHEBI:30413"/>
    </ligand>
    <ligandPart>
        <name>Fe</name>
        <dbReference type="ChEBI" id="CHEBI:18248"/>
    </ligandPart>
</feature>
<dbReference type="OrthoDB" id="1055148at2759"/>
<dbReference type="Proteomes" id="UP000636709">
    <property type="component" value="Unassembled WGS sequence"/>
</dbReference>
<sequence>MVWSPDELRRLQQETLCLHSPIPLLLHKTATDCVLGGYSMPKGSRVMVNVWALGHDRATWKDPSAFRPLRFMPGGEVAGLDVKGGASFVYIPYGSGRRSCPGMALGQYAPELAVAQLAHGFNWVLPEGVGRWSSTWLTSSGSPRRGHPSSMPWPRHGSPTHFIDYHVARKCYGGARPAFSLIISTIVRTRMLIVQ</sequence>
<comment type="cofactor">
    <cofactor evidence="1">
        <name>heme</name>
        <dbReference type="ChEBI" id="CHEBI:30413"/>
    </cofactor>
</comment>
<dbReference type="AlphaFoldDB" id="A0A835B1U1"/>
<evidence type="ECO:0008006" key="4">
    <source>
        <dbReference type="Google" id="ProtNLM"/>
    </source>
</evidence>
<dbReference type="SUPFAM" id="SSF48264">
    <property type="entry name" value="Cytochrome P450"/>
    <property type="match status" value="1"/>
</dbReference>
<dbReference type="PRINTS" id="PR00463">
    <property type="entry name" value="EP450I"/>
</dbReference>
<dbReference type="Pfam" id="PF00067">
    <property type="entry name" value="p450"/>
    <property type="match status" value="1"/>
</dbReference>
<name>A0A835B1U1_9POAL</name>
<dbReference type="GO" id="GO:0016705">
    <property type="term" value="F:oxidoreductase activity, acting on paired donors, with incorporation or reduction of molecular oxygen"/>
    <property type="evidence" value="ECO:0007669"/>
    <property type="project" value="InterPro"/>
</dbReference>
<dbReference type="Gene3D" id="1.10.630.10">
    <property type="entry name" value="Cytochrome P450"/>
    <property type="match status" value="1"/>
</dbReference>
<dbReference type="GO" id="GO:0005506">
    <property type="term" value="F:iron ion binding"/>
    <property type="evidence" value="ECO:0007669"/>
    <property type="project" value="InterPro"/>
</dbReference>
<dbReference type="GO" id="GO:0020037">
    <property type="term" value="F:heme binding"/>
    <property type="evidence" value="ECO:0007669"/>
    <property type="project" value="InterPro"/>
</dbReference>
<protein>
    <recommendedName>
        <fullName evidence="4">Cytochrome P450</fullName>
    </recommendedName>
</protein>
<keyword evidence="1" id="KW-0479">Metal-binding</keyword>
<organism evidence="2 3">
    <name type="scientific">Digitaria exilis</name>
    <dbReference type="NCBI Taxonomy" id="1010633"/>
    <lineage>
        <taxon>Eukaryota</taxon>
        <taxon>Viridiplantae</taxon>
        <taxon>Streptophyta</taxon>
        <taxon>Embryophyta</taxon>
        <taxon>Tracheophyta</taxon>
        <taxon>Spermatophyta</taxon>
        <taxon>Magnoliopsida</taxon>
        <taxon>Liliopsida</taxon>
        <taxon>Poales</taxon>
        <taxon>Poaceae</taxon>
        <taxon>PACMAD clade</taxon>
        <taxon>Panicoideae</taxon>
        <taxon>Panicodae</taxon>
        <taxon>Paniceae</taxon>
        <taxon>Anthephorinae</taxon>
        <taxon>Digitaria</taxon>
    </lineage>
</organism>
<evidence type="ECO:0000313" key="3">
    <source>
        <dbReference type="Proteomes" id="UP000636709"/>
    </source>
</evidence>
<comment type="caution">
    <text evidence="2">The sequence shown here is derived from an EMBL/GenBank/DDBJ whole genome shotgun (WGS) entry which is preliminary data.</text>
</comment>
<dbReference type="PANTHER" id="PTHR47945:SF5">
    <property type="entry name" value="CYTOCHROME P450 84A1-RELATED"/>
    <property type="match status" value="1"/>
</dbReference>
<keyword evidence="1" id="KW-0408">Iron</keyword>
<dbReference type="InterPro" id="IPR001128">
    <property type="entry name" value="Cyt_P450"/>
</dbReference>
<evidence type="ECO:0000313" key="2">
    <source>
        <dbReference type="EMBL" id="KAF8675284.1"/>
    </source>
</evidence>
<accession>A0A835B1U1</accession>
<keyword evidence="1" id="KW-0349">Heme</keyword>